<dbReference type="PROSITE" id="PS51257">
    <property type="entry name" value="PROKAR_LIPOPROTEIN"/>
    <property type="match status" value="1"/>
</dbReference>
<keyword evidence="2" id="KW-0732">Signal</keyword>
<feature type="domain" description="DUF4232" evidence="3">
    <location>
        <begin position="88"/>
        <end position="215"/>
    </location>
</feature>
<dbReference type="RefSeq" id="WP_226599422.1">
    <property type="nucleotide sequence ID" value="NZ_BNDY01000017.1"/>
</dbReference>
<feature type="compositionally biased region" description="Gly residues" evidence="1">
    <location>
        <begin position="44"/>
        <end position="60"/>
    </location>
</feature>
<dbReference type="EMBL" id="BNDY01000017">
    <property type="protein sequence ID" value="GHI40700.1"/>
    <property type="molecule type" value="Genomic_DNA"/>
</dbReference>
<accession>A0ABQ3QTW2</accession>
<sequence>MKFTRTAALAAVGLAAGLSLTACNNGDDSAQAPSAQGSSSASSSGGGSSSGSASGSGGSQTGKAKPGSVTGTSSSSGGGNGGGKGKFCRTSDLTIEAVDSSPDKTTGDVTVQMTNKGASTCSVTGFAGVDLKDADGTSAPVARGHEQPRITDLKNGDTATFSISYPVDKSGKSLSKPTNIVVTPPNETHSVSLKWPAEALPLAGPYNDRIQVHPVGIAN</sequence>
<proteinExistence type="predicted"/>
<evidence type="ECO:0000256" key="1">
    <source>
        <dbReference type="SAM" id="MobiDB-lite"/>
    </source>
</evidence>
<protein>
    <recommendedName>
        <fullName evidence="3">DUF4232 domain-containing protein</fullName>
    </recommendedName>
</protein>
<evidence type="ECO:0000313" key="4">
    <source>
        <dbReference type="EMBL" id="GHI40700.1"/>
    </source>
</evidence>
<feature type="signal peptide" evidence="2">
    <location>
        <begin position="1"/>
        <end position="24"/>
    </location>
</feature>
<feature type="region of interest" description="Disordered" evidence="1">
    <location>
        <begin position="23"/>
        <end position="85"/>
    </location>
</feature>
<evidence type="ECO:0000313" key="5">
    <source>
        <dbReference type="Proteomes" id="UP001050808"/>
    </source>
</evidence>
<comment type="caution">
    <text evidence="4">The sequence shown here is derived from an EMBL/GenBank/DDBJ whole genome shotgun (WGS) entry which is preliminary data.</text>
</comment>
<dbReference type="Proteomes" id="UP001050808">
    <property type="component" value="Unassembled WGS sequence"/>
</dbReference>
<evidence type="ECO:0000259" key="3">
    <source>
        <dbReference type="Pfam" id="PF14016"/>
    </source>
</evidence>
<feature type="chain" id="PRO_5047439464" description="DUF4232 domain-containing protein" evidence="2">
    <location>
        <begin position="25"/>
        <end position="219"/>
    </location>
</feature>
<keyword evidence="5" id="KW-1185">Reference proteome</keyword>
<feature type="compositionally biased region" description="Gly residues" evidence="1">
    <location>
        <begin position="76"/>
        <end position="85"/>
    </location>
</feature>
<gene>
    <name evidence="4" type="ORF">Sviol_51080</name>
</gene>
<dbReference type="InterPro" id="IPR025326">
    <property type="entry name" value="DUF4232"/>
</dbReference>
<evidence type="ECO:0000256" key="2">
    <source>
        <dbReference type="SAM" id="SignalP"/>
    </source>
</evidence>
<feature type="compositionally biased region" description="Low complexity" evidence="1">
    <location>
        <begin position="29"/>
        <end position="43"/>
    </location>
</feature>
<name>A0ABQ3QTW2_9ACTN</name>
<organism evidence="4 5">
    <name type="scientific">Streptomyces violascens</name>
    <dbReference type="NCBI Taxonomy" id="67381"/>
    <lineage>
        <taxon>Bacteria</taxon>
        <taxon>Bacillati</taxon>
        <taxon>Actinomycetota</taxon>
        <taxon>Actinomycetes</taxon>
        <taxon>Kitasatosporales</taxon>
        <taxon>Streptomycetaceae</taxon>
        <taxon>Streptomyces</taxon>
    </lineage>
</organism>
<dbReference type="Pfam" id="PF14016">
    <property type="entry name" value="DUF4232"/>
    <property type="match status" value="1"/>
</dbReference>
<reference evidence="4" key="1">
    <citation type="submission" date="2024-05" db="EMBL/GenBank/DDBJ databases">
        <title>Whole genome shotgun sequence of Streptomyces violascens NBRC 12920.</title>
        <authorList>
            <person name="Komaki H."/>
            <person name="Tamura T."/>
        </authorList>
    </citation>
    <scope>NUCLEOTIDE SEQUENCE</scope>
    <source>
        <strain evidence="4">NBRC 12920</strain>
    </source>
</reference>